<dbReference type="GeneID" id="28799432"/>
<dbReference type="KEGG" id="vg:28799432"/>
<reference evidence="2 3" key="1">
    <citation type="submission" date="2016-01" db="EMBL/GenBank/DDBJ databases">
        <title>Isolation and characterization of bacteriophages from East Africa Rift Valley soda lakes.</title>
        <authorList>
            <person name="van Zyl L.J."/>
            <person name="Nemavhulani S."/>
            <person name="Cowan D.A."/>
            <person name="Trindade M.I."/>
        </authorList>
    </citation>
    <scope>NUCLEOTIDE SEQUENCE [LARGE SCALE GENOMIC DNA]</scope>
</reference>
<keyword evidence="3" id="KW-1185">Reference proteome</keyword>
<dbReference type="RefSeq" id="YP_009275237.1">
    <property type="nucleotide sequence ID" value="NC_030925.1"/>
</dbReference>
<proteinExistence type="predicted"/>
<evidence type="ECO:0000313" key="2">
    <source>
        <dbReference type="EMBL" id="AMQ66547.1"/>
    </source>
</evidence>
<feature type="coiled-coil region" evidence="1">
    <location>
        <begin position="3"/>
        <end position="30"/>
    </location>
</feature>
<keyword evidence="1" id="KW-0175">Coiled coil</keyword>
<dbReference type="EMBL" id="KU640380">
    <property type="protein sequence ID" value="AMQ66547.1"/>
    <property type="molecule type" value="Genomic_DNA"/>
</dbReference>
<evidence type="ECO:0000256" key="1">
    <source>
        <dbReference type="SAM" id="Coils"/>
    </source>
</evidence>
<accession>A0A142F190</accession>
<name>A0A142F190_9CAUD</name>
<dbReference type="Proteomes" id="UP000201588">
    <property type="component" value="Segment"/>
</dbReference>
<protein>
    <submittedName>
        <fullName evidence="2">Uncharacterized protein</fullName>
    </submittedName>
</protein>
<organism evidence="2 3">
    <name type="scientific">Bacillus phage Shbh1</name>
    <dbReference type="NCBI Taxonomy" id="1796992"/>
    <lineage>
        <taxon>Viruses</taxon>
        <taxon>Duplodnaviria</taxon>
        <taxon>Heunggongvirae</taxon>
        <taxon>Uroviricota</taxon>
        <taxon>Caudoviricetes</taxon>
        <taxon>Herelleviridae</taxon>
        <taxon>Bastillevirinae</taxon>
        <taxon>Shalavirus</taxon>
        <taxon>Shalavirus Shbh1</taxon>
    </lineage>
</organism>
<evidence type="ECO:0000313" key="3">
    <source>
        <dbReference type="Proteomes" id="UP000201588"/>
    </source>
</evidence>
<sequence length="67" mass="7696">MNALQATIKLERLKDEISALDLAVVTMKDKDVDSYSIQIVSELKESKIVHQKDLENILKDTVLDYEF</sequence>